<dbReference type="SUPFAM" id="SSF69737">
    <property type="entry name" value="Urease metallochaperone UreE, C-terminal domain"/>
    <property type="match status" value="1"/>
</dbReference>
<organism evidence="8 9">
    <name type="scientific">Sulfitobacter faviae</name>
    <dbReference type="NCBI Taxonomy" id="1775881"/>
    <lineage>
        <taxon>Bacteria</taxon>
        <taxon>Pseudomonadati</taxon>
        <taxon>Pseudomonadota</taxon>
        <taxon>Alphaproteobacteria</taxon>
        <taxon>Rhodobacterales</taxon>
        <taxon>Roseobacteraceae</taxon>
        <taxon>Sulfitobacter</taxon>
    </lineage>
</organism>
<dbReference type="HAMAP" id="MF_00822">
    <property type="entry name" value="UreE"/>
    <property type="match status" value="1"/>
</dbReference>
<keyword evidence="2 5" id="KW-0963">Cytoplasm</keyword>
<dbReference type="GO" id="GO:0016151">
    <property type="term" value="F:nickel cation binding"/>
    <property type="evidence" value="ECO:0007669"/>
    <property type="project" value="UniProtKB-UniRule"/>
</dbReference>
<keyword evidence="3 5" id="KW-0533">Nickel</keyword>
<evidence type="ECO:0000313" key="8">
    <source>
        <dbReference type="EMBL" id="WCE72297.1"/>
    </source>
</evidence>
<feature type="compositionally biased region" description="Basic residues" evidence="6">
    <location>
        <begin position="142"/>
        <end position="156"/>
    </location>
</feature>
<gene>
    <name evidence="5 8" type="primary">ureE</name>
    <name evidence="8" type="ORF">PL336_17665</name>
</gene>
<dbReference type="SMART" id="SM00988">
    <property type="entry name" value="UreE_N"/>
    <property type="match status" value="1"/>
</dbReference>
<evidence type="ECO:0000313" key="9">
    <source>
        <dbReference type="Proteomes" id="UP001210770"/>
    </source>
</evidence>
<sequence>MTPILCQEMRRAGAWSDASDRVELTYDGRFLRRKVLTTADGLTFLVDLAQTTSLDHGDAFVLADGRLVEVVAADEALLEVTGPDLPRIAWHIGNRHTPCQIDADRLVIQRDHVIAKMLGQIGATAREITGPFRPEGGAYGHGRTHGHDHGHVHHAVHNHDHPHDHAHG</sequence>
<geneLocation type="plasmid" evidence="8 9">
    <name>unnamed2</name>
</geneLocation>
<dbReference type="InterPro" id="IPR007864">
    <property type="entry name" value="UreE_C_dom"/>
</dbReference>
<dbReference type="InterPro" id="IPR036118">
    <property type="entry name" value="UreE_N_sf"/>
</dbReference>
<evidence type="ECO:0000256" key="3">
    <source>
        <dbReference type="ARBA" id="ARBA00022596"/>
    </source>
</evidence>
<evidence type="ECO:0000259" key="7">
    <source>
        <dbReference type="SMART" id="SM00988"/>
    </source>
</evidence>
<dbReference type="RefSeq" id="WP_271690318.1">
    <property type="nucleotide sequence ID" value="NZ_CP116425.1"/>
</dbReference>
<evidence type="ECO:0000256" key="5">
    <source>
        <dbReference type="HAMAP-Rule" id="MF_00822"/>
    </source>
</evidence>
<dbReference type="GO" id="GO:0005737">
    <property type="term" value="C:cytoplasm"/>
    <property type="evidence" value="ECO:0007669"/>
    <property type="project" value="UniProtKB-SubCell"/>
</dbReference>
<evidence type="ECO:0000256" key="6">
    <source>
        <dbReference type="SAM" id="MobiDB-lite"/>
    </source>
</evidence>
<dbReference type="GO" id="GO:0051082">
    <property type="term" value="F:unfolded protein binding"/>
    <property type="evidence" value="ECO:0007669"/>
    <property type="project" value="UniProtKB-UniRule"/>
</dbReference>
<proteinExistence type="inferred from homology"/>
<dbReference type="Pfam" id="PF02814">
    <property type="entry name" value="UreE_N"/>
    <property type="match status" value="1"/>
</dbReference>
<accession>A0AAX3LV38</accession>
<evidence type="ECO:0000256" key="4">
    <source>
        <dbReference type="ARBA" id="ARBA00023186"/>
    </source>
</evidence>
<comment type="subcellular location">
    <subcellularLocation>
        <location evidence="1 5">Cytoplasm</location>
    </subcellularLocation>
</comment>
<comment type="function">
    <text evidence="5">Involved in urease metallocenter assembly. Binds nickel. Probably functions as a nickel donor during metallocenter assembly.</text>
</comment>
<keyword evidence="4 5" id="KW-0143">Chaperone</keyword>
<feature type="compositionally biased region" description="Basic and acidic residues" evidence="6">
    <location>
        <begin position="157"/>
        <end position="168"/>
    </location>
</feature>
<dbReference type="GO" id="GO:0006457">
    <property type="term" value="P:protein folding"/>
    <property type="evidence" value="ECO:0007669"/>
    <property type="project" value="InterPro"/>
</dbReference>
<dbReference type="PIRSF" id="PIRSF036402">
    <property type="entry name" value="Ureas_acces_UreE"/>
    <property type="match status" value="1"/>
</dbReference>
<reference evidence="8" key="1">
    <citation type="submission" date="2023-01" db="EMBL/GenBank/DDBJ databases">
        <title>Comparative genomic analysis of cold water coral derived Sulfitobacter faviae: insights into their metabolism and habitat adaptation.</title>
        <authorList>
            <person name="Guo Y."/>
            <person name="Lin S."/>
            <person name="Huang Z."/>
            <person name="Tang K."/>
            <person name="Wang X."/>
        </authorList>
    </citation>
    <scope>NUCLEOTIDE SEQUENCE</scope>
    <source>
        <strain evidence="8">SCSIO W_1865</strain>
        <plasmid evidence="8">unnamed2</plasmid>
    </source>
</reference>
<dbReference type="Pfam" id="PF05194">
    <property type="entry name" value="UreE_C"/>
    <property type="match status" value="1"/>
</dbReference>
<dbReference type="InterPro" id="IPR012406">
    <property type="entry name" value="UreE"/>
</dbReference>
<name>A0AAX3LV38_9RHOB</name>
<dbReference type="GO" id="GO:0065003">
    <property type="term" value="P:protein-containing complex assembly"/>
    <property type="evidence" value="ECO:0007669"/>
    <property type="project" value="InterPro"/>
</dbReference>
<keyword evidence="8" id="KW-0614">Plasmid</keyword>
<evidence type="ECO:0000256" key="2">
    <source>
        <dbReference type="ARBA" id="ARBA00022490"/>
    </source>
</evidence>
<dbReference type="Proteomes" id="UP001210770">
    <property type="component" value="Plasmid unnamed2"/>
</dbReference>
<dbReference type="CDD" id="cd00571">
    <property type="entry name" value="UreE"/>
    <property type="match status" value="1"/>
</dbReference>
<dbReference type="GO" id="GO:0019627">
    <property type="term" value="P:urea metabolic process"/>
    <property type="evidence" value="ECO:0007669"/>
    <property type="project" value="InterPro"/>
</dbReference>
<dbReference type="AlphaFoldDB" id="A0AAX3LV38"/>
<comment type="similarity">
    <text evidence="5">Belongs to the UreE family.</text>
</comment>
<dbReference type="InterPro" id="IPR004029">
    <property type="entry name" value="UreE_N"/>
</dbReference>
<dbReference type="Gene3D" id="3.30.70.790">
    <property type="entry name" value="UreE, C-terminal domain"/>
    <property type="match status" value="1"/>
</dbReference>
<evidence type="ECO:0000256" key="1">
    <source>
        <dbReference type="ARBA" id="ARBA00004496"/>
    </source>
</evidence>
<feature type="domain" description="UreE urease accessory N-terminal" evidence="7">
    <location>
        <begin position="4"/>
        <end position="68"/>
    </location>
</feature>
<dbReference type="NCBIfam" id="NF009758">
    <property type="entry name" value="PRK13261.2-4"/>
    <property type="match status" value="1"/>
</dbReference>
<dbReference type="SUPFAM" id="SSF69287">
    <property type="entry name" value="Urease metallochaperone UreE, N-terminal domain"/>
    <property type="match status" value="1"/>
</dbReference>
<dbReference type="Gene3D" id="2.60.260.20">
    <property type="entry name" value="Urease metallochaperone UreE, N-terminal domain"/>
    <property type="match status" value="1"/>
</dbReference>
<protein>
    <recommendedName>
        <fullName evidence="5">Urease accessory protein UreE</fullName>
    </recommendedName>
</protein>
<feature type="region of interest" description="Disordered" evidence="6">
    <location>
        <begin position="135"/>
        <end position="168"/>
    </location>
</feature>
<dbReference type="EMBL" id="CP116425">
    <property type="protein sequence ID" value="WCE72297.1"/>
    <property type="molecule type" value="Genomic_DNA"/>
</dbReference>